<evidence type="ECO:0000313" key="1">
    <source>
        <dbReference type="EMBL" id="AKO61749.1"/>
    </source>
</evidence>
<dbReference type="Proteomes" id="UP000224291">
    <property type="component" value="Segment"/>
</dbReference>
<organism evidence="1 2">
    <name type="scientific">Stenotrophomonas phage IME-SM1</name>
    <dbReference type="NCBI Taxonomy" id="1654717"/>
    <lineage>
        <taxon>Viruses</taxon>
        <taxon>Duplodnaviria</taxon>
        <taxon>Heunggongvirae</taxon>
        <taxon>Uroviricota</taxon>
        <taxon>Caudoviricetes</taxon>
        <taxon>Menderavirus</taxon>
        <taxon>Menderavirus IMESM1</taxon>
    </lineage>
</organism>
<reference evidence="1 2" key="1">
    <citation type="submission" date="2015-05" db="EMBL/GenBank/DDBJ databases">
        <authorList>
            <person name="Liu X."/>
            <person name="Tong Y."/>
            <person name="Huang Y."/>
            <person name="Fan H."/>
            <person name="An X."/>
            <person name="Mi Z."/>
            <person name="Zhang Z."/>
        </authorList>
    </citation>
    <scope>NUCLEOTIDE SEQUENCE [LARGE SCALE GENOMIC DNA]</scope>
</reference>
<proteinExistence type="predicted"/>
<dbReference type="GeneID" id="65066847"/>
<evidence type="ECO:0000313" key="2">
    <source>
        <dbReference type="Proteomes" id="UP000224291"/>
    </source>
</evidence>
<protein>
    <submittedName>
        <fullName evidence="1">Uncharacterized protein</fullName>
    </submittedName>
</protein>
<dbReference type="EMBL" id="KR560069">
    <property type="protein sequence ID" value="AKO61749.1"/>
    <property type="molecule type" value="Genomic_DNA"/>
</dbReference>
<name>A0A0H4ITV2_9CAUD</name>
<dbReference type="RefSeq" id="YP_010077942.1">
    <property type="nucleotide sequence ID" value="NC_054952.1"/>
</dbReference>
<accession>A0A0H4ITV2</accession>
<dbReference type="KEGG" id="vg:65066847"/>
<keyword evidence="2" id="KW-1185">Reference proteome</keyword>
<sequence length="143" mass="16815">MSLPSFKHQFAVFIRSYVGDADYYDTTVYETDHESHALFVRDLATALFDFDEYSDDPDGDLRTIMDTLFKNHRNAMLDVIFSRNPSDWLRQQAKNDPVEIERLQFEEFIRNVIGHCGEYSDCQKFRSVDAIKLFKINSVERVN</sequence>